<comment type="caution">
    <text evidence="1">The sequence shown here is derived from an EMBL/GenBank/DDBJ whole genome shotgun (WGS) entry which is preliminary data.</text>
</comment>
<dbReference type="Proteomes" id="UP001497535">
    <property type="component" value="Unassembled WGS sequence"/>
</dbReference>
<proteinExistence type="predicted"/>
<accession>A0ACB1AYT2</accession>
<evidence type="ECO:0000313" key="1">
    <source>
        <dbReference type="EMBL" id="CAK5112927.1"/>
    </source>
</evidence>
<dbReference type="EMBL" id="CAVMJV010000145">
    <property type="protein sequence ID" value="CAK5112927.1"/>
    <property type="molecule type" value="Genomic_DNA"/>
</dbReference>
<keyword evidence="2" id="KW-1185">Reference proteome</keyword>
<name>A0ACB1AYT2_MELEN</name>
<protein>
    <submittedName>
        <fullName evidence="1">Uncharacterized protein</fullName>
    </submittedName>
</protein>
<sequence length="65" mass="7530">MIGMVDRCGISISKFCSADYELRNRLTQLGAGPLTSYPFALLILHYPLSNQQWQQKRIERKSQKE</sequence>
<evidence type="ECO:0000313" key="2">
    <source>
        <dbReference type="Proteomes" id="UP001497535"/>
    </source>
</evidence>
<gene>
    <name evidence="1" type="ORF">MENTE1834_LOCUS45009</name>
</gene>
<organism evidence="1 2">
    <name type="scientific">Meloidogyne enterolobii</name>
    <name type="common">Root-knot nematode worm</name>
    <name type="synonym">Meloidogyne mayaguensis</name>
    <dbReference type="NCBI Taxonomy" id="390850"/>
    <lineage>
        <taxon>Eukaryota</taxon>
        <taxon>Metazoa</taxon>
        <taxon>Ecdysozoa</taxon>
        <taxon>Nematoda</taxon>
        <taxon>Chromadorea</taxon>
        <taxon>Rhabditida</taxon>
        <taxon>Tylenchina</taxon>
        <taxon>Tylenchomorpha</taxon>
        <taxon>Tylenchoidea</taxon>
        <taxon>Meloidogynidae</taxon>
        <taxon>Meloidogyninae</taxon>
        <taxon>Meloidogyne</taxon>
    </lineage>
</organism>
<reference evidence="1" key="1">
    <citation type="submission" date="2023-11" db="EMBL/GenBank/DDBJ databases">
        <authorList>
            <person name="Poullet M."/>
        </authorList>
    </citation>
    <scope>NUCLEOTIDE SEQUENCE</scope>
    <source>
        <strain evidence="1">E1834</strain>
    </source>
</reference>